<dbReference type="OrthoDB" id="270417at2759"/>
<evidence type="ECO:0000256" key="3">
    <source>
        <dbReference type="ARBA" id="ARBA00022833"/>
    </source>
</evidence>
<keyword evidence="2" id="KW-0863">Zinc-finger</keyword>
<protein>
    <submittedName>
        <fullName evidence="8">ADA2-beta</fullName>
    </submittedName>
</protein>
<dbReference type="EMBL" id="LWCA01000113">
    <property type="protein sequence ID" value="OAF70761.1"/>
    <property type="molecule type" value="Genomic_DNA"/>
</dbReference>
<evidence type="ECO:0000259" key="7">
    <source>
        <dbReference type="PROSITE" id="PS51294"/>
    </source>
</evidence>
<accession>A0A177BB56</accession>
<dbReference type="InterPro" id="IPR017930">
    <property type="entry name" value="Myb_dom"/>
</dbReference>
<sequence>MVIPNLQNLLQVGKLINLSKLENIEQFTNINLTGRILRYNHRKSYIKIKLENVDYKVNSLPISEVKSYEDENVEILESSQVCEEIIDDFKLKFDGNEIKDSEISNKTEPEEITDIVVDNNYVSDDFNDSTHYHKYITVEKFLKRQKQLPKRKSVSFGINHIQHHNTDIKNVNVSCGNESIIIENTDASHLPNVVQVPSIGDRIAFKELDLIHGIPKMSNLKKAIVVSCRGDEIDLEIDKRLYVQGEPNYNAEEEKQVTRNWKDLKDIKLISKSKNKHENVQGKIGINSMGLITPLRSRVRKRRNRNVKQKMSDFLNVIKENDPVNLSFNEKVKSYAFNLKDLSKLNDKYKDKEINENGDSNQSSQYTSTPYKDTKRQLVSYENLTFFDSEPSDLVCVNIPVEKKQETSLHDVIYNLKCQKTKKTAALSKSSQDQGKLEILIKCTECDAIQLCLMCFSLGVKIGMHDNNHPYKIRNTANEAIFYESRSWSKDEELKLLDSIERFGLGNWSAIATNIGNDRTNNECERHYLTHYIFGAIGKLTLSKEKPNIIDHTIGKCEKSESQFLDIQQNRVQHDLTASDRSHLRFMPYRDDYERLFDNDAESIISKLECMNPIYSNGISQSETVTNSSDSNECVSTSQMLDLENRLKWSIVRIYRHKQRRRNRLKQIARRKNVYKQYLLSLPEEEYKTLPIPKKNFERYQYKNRHLEKLTCIFKPSKVKKLDRNFVKEAKLLSCIRELVSNKDGKCISNGGDVLIDQFSTLSSDSSDDSTPDMHNSTHECNGVNDKDSDDTIVSMSASAKSN</sequence>
<dbReference type="GO" id="GO:0003682">
    <property type="term" value="F:chromatin binding"/>
    <property type="evidence" value="ECO:0007669"/>
    <property type="project" value="TreeGrafter"/>
</dbReference>
<keyword evidence="3" id="KW-0862">Zinc</keyword>
<dbReference type="InterPro" id="IPR055141">
    <property type="entry name" value="TADA2A_B-like_dom"/>
</dbReference>
<dbReference type="PROSITE" id="PS51293">
    <property type="entry name" value="SANT"/>
    <property type="match status" value="1"/>
</dbReference>
<dbReference type="PANTHER" id="PTHR12374">
    <property type="entry name" value="TRANSCRIPTIONAL ADAPTOR 2 ADA2 -RELATED"/>
    <property type="match status" value="1"/>
</dbReference>
<dbReference type="PROSITE" id="PS50090">
    <property type="entry name" value="MYB_LIKE"/>
    <property type="match status" value="1"/>
</dbReference>
<dbReference type="Gene3D" id="1.10.10.60">
    <property type="entry name" value="Homeodomain-like"/>
    <property type="match status" value="1"/>
</dbReference>
<feature type="region of interest" description="Disordered" evidence="4">
    <location>
        <begin position="352"/>
        <end position="371"/>
    </location>
</feature>
<dbReference type="InterPro" id="IPR017884">
    <property type="entry name" value="SANT_dom"/>
</dbReference>
<dbReference type="Proteomes" id="UP000078046">
    <property type="component" value="Unassembled WGS sequence"/>
</dbReference>
<organism evidence="8 9">
    <name type="scientific">Intoshia linei</name>
    <dbReference type="NCBI Taxonomy" id="1819745"/>
    <lineage>
        <taxon>Eukaryota</taxon>
        <taxon>Metazoa</taxon>
        <taxon>Spiralia</taxon>
        <taxon>Lophotrochozoa</taxon>
        <taxon>Mesozoa</taxon>
        <taxon>Orthonectida</taxon>
        <taxon>Rhopaluridae</taxon>
        <taxon>Intoshia</taxon>
    </lineage>
</organism>
<dbReference type="GO" id="GO:0070461">
    <property type="term" value="C:SAGA-type complex"/>
    <property type="evidence" value="ECO:0007669"/>
    <property type="project" value="TreeGrafter"/>
</dbReference>
<evidence type="ECO:0000313" key="9">
    <source>
        <dbReference type="Proteomes" id="UP000078046"/>
    </source>
</evidence>
<feature type="compositionally biased region" description="Polar residues" evidence="4">
    <location>
        <begin position="792"/>
        <end position="803"/>
    </location>
</feature>
<dbReference type="GO" id="GO:0005634">
    <property type="term" value="C:nucleus"/>
    <property type="evidence" value="ECO:0007669"/>
    <property type="project" value="TreeGrafter"/>
</dbReference>
<dbReference type="InterPro" id="IPR001005">
    <property type="entry name" value="SANT/Myb"/>
</dbReference>
<dbReference type="SUPFAM" id="SSF46689">
    <property type="entry name" value="Homeodomain-like"/>
    <property type="match status" value="1"/>
</dbReference>
<proteinExistence type="predicted"/>
<feature type="compositionally biased region" description="Polar residues" evidence="4">
    <location>
        <begin position="357"/>
        <end position="371"/>
    </location>
</feature>
<dbReference type="SUPFAM" id="SSF57850">
    <property type="entry name" value="RING/U-box"/>
    <property type="match status" value="1"/>
</dbReference>
<dbReference type="AlphaFoldDB" id="A0A177BB56"/>
<reference evidence="8 9" key="1">
    <citation type="submission" date="2016-04" db="EMBL/GenBank/DDBJ databases">
        <title>The genome of Intoshia linei affirms orthonectids as highly simplified spiralians.</title>
        <authorList>
            <person name="Mikhailov K.V."/>
            <person name="Slusarev G.S."/>
            <person name="Nikitin M.A."/>
            <person name="Logacheva M.D."/>
            <person name="Penin A."/>
            <person name="Aleoshin V."/>
            <person name="Panchin Y.V."/>
        </authorList>
    </citation>
    <scope>NUCLEOTIDE SEQUENCE [LARGE SCALE GENOMIC DNA]</scope>
    <source>
        <strain evidence="8">Intl2013</strain>
        <tissue evidence="8">Whole animal</tissue>
    </source>
</reference>
<keyword evidence="9" id="KW-1185">Reference proteome</keyword>
<evidence type="ECO:0000259" key="5">
    <source>
        <dbReference type="PROSITE" id="PS50090"/>
    </source>
</evidence>
<evidence type="ECO:0000313" key="8">
    <source>
        <dbReference type="EMBL" id="OAF70761.1"/>
    </source>
</evidence>
<keyword evidence="1" id="KW-0479">Metal-binding</keyword>
<dbReference type="Pfam" id="PF00249">
    <property type="entry name" value="Myb_DNA-binding"/>
    <property type="match status" value="1"/>
</dbReference>
<evidence type="ECO:0000259" key="6">
    <source>
        <dbReference type="PROSITE" id="PS51293"/>
    </source>
</evidence>
<dbReference type="PROSITE" id="PS51294">
    <property type="entry name" value="HTH_MYB"/>
    <property type="match status" value="1"/>
</dbReference>
<dbReference type="GO" id="GO:0003713">
    <property type="term" value="F:transcription coactivator activity"/>
    <property type="evidence" value="ECO:0007669"/>
    <property type="project" value="TreeGrafter"/>
</dbReference>
<evidence type="ECO:0000256" key="4">
    <source>
        <dbReference type="SAM" id="MobiDB-lite"/>
    </source>
</evidence>
<feature type="domain" description="Myb-like" evidence="5">
    <location>
        <begin position="487"/>
        <end position="532"/>
    </location>
</feature>
<dbReference type="Pfam" id="PF22941">
    <property type="entry name" value="TADA2A-like_3rd"/>
    <property type="match status" value="1"/>
</dbReference>
<gene>
    <name evidence="8" type="ORF">A3Q56_01491</name>
</gene>
<dbReference type="InterPro" id="IPR000433">
    <property type="entry name" value="Znf_ZZ"/>
</dbReference>
<dbReference type="GO" id="GO:0006357">
    <property type="term" value="P:regulation of transcription by RNA polymerase II"/>
    <property type="evidence" value="ECO:0007669"/>
    <property type="project" value="TreeGrafter"/>
</dbReference>
<feature type="domain" description="SANT" evidence="6">
    <location>
        <begin position="483"/>
        <end position="536"/>
    </location>
</feature>
<comment type="caution">
    <text evidence="8">The sequence shown here is derived from an EMBL/GenBank/DDBJ whole genome shotgun (WGS) entry which is preliminary data.</text>
</comment>
<name>A0A177BB56_9BILA</name>
<dbReference type="Pfam" id="PF25299">
    <property type="entry name" value="ZZ_ADA2"/>
    <property type="match status" value="1"/>
</dbReference>
<dbReference type="SMART" id="SM00717">
    <property type="entry name" value="SANT"/>
    <property type="match status" value="1"/>
</dbReference>
<evidence type="ECO:0000256" key="2">
    <source>
        <dbReference type="ARBA" id="ARBA00022771"/>
    </source>
</evidence>
<dbReference type="PANTHER" id="PTHR12374:SF63">
    <property type="entry name" value="TRANSCRIPTIONAL ADAPTER 2-BETA"/>
    <property type="match status" value="1"/>
</dbReference>
<feature type="domain" description="HTH myb-type" evidence="7">
    <location>
        <begin position="486"/>
        <end position="536"/>
    </location>
</feature>
<dbReference type="CDD" id="cd00167">
    <property type="entry name" value="SANT"/>
    <property type="match status" value="1"/>
</dbReference>
<evidence type="ECO:0000256" key="1">
    <source>
        <dbReference type="ARBA" id="ARBA00022723"/>
    </source>
</evidence>
<feature type="region of interest" description="Disordered" evidence="4">
    <location>
        <begin position="764"/>
        <end position="803"/>
    </location>
</feature>
<dbReference type="GO" id="GO:0006338">
    <property type="term" value="P:chromatin remodeling"/>
    <property type="evidence" value="ECO:0007669"/>
    <property type="project" value="TreeGrafter"/>
</dbReference>
<dbReference type="InterPro" id="IPR009057">
    <property type="entry name" value="Homeodomain-like_sf"/>
</dbReference>
<dbReference type="GO" id="GO:0008270">
    <property type="term" value="F:zinc ion binding"/>
    <property type="evidence" value="ECO:0007669"/>
    <property type="project" value="UniProtKB-KW"/>
</dbReference>